<evidence type="ECO:0000256" key="22">
    <source>
        <dbReference type="ARBA" id="ARBA00054029"/>
    </source>
</evidence>
<evidence type="ECO:0000256" key="11">
    <source>
        <dbReference type="ARBA" id="ARBA00022737"/>
    </source>
</evidence>
<feature type="domain" description="Plastocyanin-like" evidence="25">
    <location>
        <begin position="234"/>
        <end position="325"/>
    </location>
</feature>
<keyword evidence="4" id="KW-0813">Transport</keyword>
<evidence type="ECO:0000256" key="21">
    <source>
        <dbReference type="ARBA" id="ARBA00048206"/>
    </source>
</evidence>
<dbReference type="PANTHER" id="PTHR11709">
    <property type="entry name" value="MULTI-COPPER OXIDASE"/>
    <property type="match status" value="1"/>
</dbReference>
<evidence type="ECO:0000256" key="1">
    <source>
        <dbReference type="ARBA" id="ARBA00001935"/>
    </source>
</evidence>
<dbReference type="PROSITE" id="PS00079">
    <property type="entry name" value="MULTICOPPER_OXIDASE1"/>
    <property type="match status" value="2"/>
</dbReference>
<evidence type="ECO:0000256" key="15">
    <source>
        <dbReference type="ARBA" id="ARBA00023004"/>
    </source>
</evidence>
<keyword evidence="13" id="KW-1133">Transmembrane helix</keyword>
<dbReference type="FunFam" id="2.60.40.420:FF:000015">
    <property type="entry name" value="Ceruloplasmin"/>
    <property type="match status" value="1"/>
</dbReference>
<evidence type="ECO:0000256" key="24">
    <source>
        <dbReference type="ARBA" id="ARBA00068243"/>
    </source>
</evidence>
<comment type="function">
    <text evidence="22">Plasma membrane ferroxidase that mediates the extracellular conversion of ferrous/Fe(2+) iron into its ferric/Fe(3+) form. Couples ferroportin which specifically exports ferrous/Fe(2+) iron from cells to transferrin that only binds and shuttles extracellular ferric/Fe(3+) iron throughout the body. By helping iron transfer from cells to blood mainly contributes to dietary iron absorption by the intestinal epithelium and more generally regulates iron levels in the body.</text>
</comment>
<dbReference type="InterPro" id="IPR002355">
    <property type="entry name" value="Cu_oxidase_Cu_BS"/>
</dbReference>
<evidence type="ECO:0000256" key="8">
    <source>
        <dbReference type="ARBA" id="ARBA00022692"/>
    </source>
</evidence>
<evidence type="ECO:0000256" key="12">
    <source>
        <dbReference type="ARBA" id="ARBA00022837"/>
    </source>
</evidence>
<keyword evidence="12" id="KW-0106">Calcium</keyword>
<comment type="similarity">
    <text evidence="2">Belongs to the multicopper oxidase family.</text>
</comment>
<keyword evidence="17" id="KW-0472">Membrane</keyword>
<evidence type="ECO:0000256" key="17">
    <source>
        <dbReference type="ARBA" id="ARBA00023136"/>
    </source>
</evidence>
<keyword evidence="11" id="KW-0677">Repeat</keyword>
<dbReference type="InterPro" id="IPR011707">
    <property type="entry name" value="Cu-oxidase-like_N"/>
</dbReference>
<dbReference type="GO" id="GO:0006826">
    <property type="term" value="P:iron ion transport"/>
    <property type="evidence" value="ECO:0007669"/>
    <property type="project" value="UniProtKB-KW"/>
</dbReference>
<feature type="domain" description="Plastocyanin-like" evidence="26">
    <location>
        <begin position="767"/>
        <end position="826"/>
    </location>
</feature>
<dbReference type="GeneTree" id="ENSGT00940000155866"/>
<evidence type="ECO:0000256" key="6">
    <source>
        <dbReference type="ARBA" id="ARBA00022496"/>
    </source>
</evidence>
<evidence type="ECO:0000256" key="14">
    <source>
        <dbReference type="ARBA" id="ARBA00023002"/>
    </source>
</evidence>
<dbReference type="PANTHER" id="PTHR11709:SF226">
    <property type="entry name" value="CERULOPLASMIN"/>
    <property type="match status" value="1"/>
</dbReference>
<evidence type="ECO:0000256" key="19">
    <source>
        <dbReference type="ARBA" id="ARBA00023180"/>
    </source>
</evidence>
<keyword evidence="19" id="KW-0325">Glycoprotein</keyword>
<evidence type="ECO:0000256" key="5">
    <source>
        <dbReference type="ARBA" id="ARBA00022475"/>
    </source>
</evidence>
<dbReference type="AlphaFoldDB" id="A0A3Q4HZS4"/>
<comment type="cofactor">
    <cofactor evidence="1">
        <name>Cu cation</name>
        <dbReference type="ChEBI" id="CHEBI:23378"/>
    </cofactor>
</comment>
<evidence type="ECO:0000256" key="20">
    <source>
        <dbReference type="ARBA" id="ARBA00023768"/>
    </source>
</evidence>
<dbReference type="InterPro" id="IPR033138">
    <property type="entry name" value="Cu_oxidase_CS"/>
</dbReference>
<dbReference type="SUPFAM" id="SSF49503">
    <property type="entry name" value="Cupredoxins"/>
    <property type="match status" value="6"/>
</dbReference>
<keyword evidence="8" id="KW-0812">Transmembrane</keyword>
<evidence type="ECO:0000256" key="23">
    <source>
        <dbReference type="ARBA" id="ARBA00065139"/>
    </source>
</evidence>
<dbReference type="InterPro" id="IPR045087">
    <property type="entry name" value="Cu-oxidase_fam"/>
</dbReference>
<comment type="subunit">
    <text evidence="23">Part of a complex composed of SLC40A1/ferroportin, TF/transferrin and HEPH/hephaestin that transfers iron from cells to transferrin.</text>
</comment>
<name>A0A3Q4HZS4_NEOBR</name>
<sequence>MLRLDLRAVLLLFCVVTLRTIHFPFYHRSGPQRIGSTYKKAVYKQYSDATYRTELTKAEWLGYLGPLLMAEEGDTLIVHLKNTASRPYSAHPHGLNYTKGNEGALYPDGTGPELKRDDSVAPGRTVTYEWTLAESHSPTSHDSNCMTRFYHSHVRPPKDINSGLIGPLIVCKRGTLDLHGDSSADYQYALLFMVSDENFSWYLDENIRTYITNPARNLKEDEDFIESNKMHGINGLLYGNLRGLSMCQGNKIQWHLFALGNEVDMHSVHFHGQILTTMNHHTDTISLFPALSTTAEMVADNPGHWLLACSVNDHLMAGMQALFEIKKCFPNVHKPRPHGEQRQYFIAAEEEVWDYAPTVPTDGLVTVQTDRNVEDCRNRIGSRYKKVPSYARCTLMFPGPVLKAEEKDTIRVVFKNKASRPYTIQPHGVQYSVEQDGTLYHNELEESYTDKKLRELKKLPRVVTPPPAALVRPGMVHIYEWMVPVGAGPVEGEADCLTYLYYSAVDPVKDTSSGLVGPLLICRPKSLKKGVQKNYNKEFHLMATVFDENLSWYLDDNIRTFTTAPNTVNKEDEGFIESNKMHAINGFVYNNLPGLTMCKGDKVSWHLSGLGSETDIISLYFQGNRFIYEQNRRDTISVFPHISHTVTMEPDSMGQFEVVSATVNHYRNGMRANYTVEKCSILHRQSEMMLHSKTYYIAAMEIDWDYSPNRTWEVEMFRGMESPAPVFLDKQGGFIGSRYKKVVYRQFTSDKFTKQVERTADMEHLGIMGPMIHANVGDKVKVVFKNMATRPYSIHAHGVKTENPSVHQTQPGEIHTYYWYVNKNTGPTTEQEECSVSAYYSTVDVAKDLYSGLIGPLVVCRRSWGRTLGLKKEVEEFALLFLVFDENESWYLDENIRAQIRNPRPNLKDDEDFIESNKMHAINGYVYANLNGLNMEVGDKVYWYLMGMGNEVDIHTAHWHGHSVEYKLGGGAHRADVYELFPATFQTVKMRPQYPGTWLLHCHVTDHIKAGMEAMYTVIEKRKEPKSGIFG</sequence>
<dbReference type="InterPro" id="IPR008972">
    <property type="entry name" value="Cupredoxin"/>
</dbReference>
<evidence type="ECO:0000256" key="4">
    <source>
        <dbReference type="ARBA" id="ARBA00022448"/>
    </source>
</evidence>
<comment type="catalytic activity">
    <reaction evidence="21">
        <text>4 Fe(2+) + O2 + 4 H(+) = 4 Fe(3+) + 2 H2O</text>
        <dbReference type="Rhea" id="RHEA:11148"/>
        <dbReference type="ChEBI" id="CHEBI:15377"/>
        <dbReference type="ChEBI" id="CHEBI:15378"/>
        <dbReference type="ChEBI" id="CHEBI:15379"/>
        <dbReference type="ChEBI" id="CHEBI:29033"/>
        <dbReference type="ChEBI" id="CHEBI:29034"/>
        <dbReference type="EC" id="1.16.3.1"/>
    </reaction>
    <physiologicalReaction direction="left-to-right" evidence="21">
        <dbReference type="Rhea" id="RHEA:11149"/>
    </physiologicalReaction>
</comment>
<keyword evidence="5" id="KW-1003">Cell membrane</keyword>
<dbReference type="GO" id="GO:0004322">
    <property type="term" value="F:ferroxidase activity"/>
    <property type="evidence" value="ECO:0007669"/>
    <property type="project" value="UniProtKB-EC"/>
</dbReference>
<dbReference type="GO" id="GO:0005507">
    <property type="term" value="F:copper ion binding"/>
    <property type="evidence" value="ECO:0007669"/>
    <property type="project" value="InterPro"/>
</dbReference>
<keyword evidence="10" id="KW-0732">Signal</keyword>
<accession>A0A3Q4HZS4</accession>
<feature type="domain" description="Plastocyanin-like" evidence="26">
    <location>
        <begin position="63"/>
        <end position="173"/>
    </location>
</feature>
<dbReference type="PROSITE" id="PS00080">
    <property type="entry name" value="MULTICOPPER_OXIDASE2"/>
    <property type="match status" value="1"/>
</dbReference>
<dbReference type="FunFam" id="2.60.40.420:FF:000002">
    <property type="entry name" value="Hephaestin like 1"/>
    <property type="match status" value="1"/>
</dbReference>
<evidence type="ECO:0000259" key="26">
    <source>
        <dbReference type="Pfam" id="PF07732"/>
    </source>
</evidence>
<evidence type="ECO:0000256" key="18">
    <source>
        <dbReference type="ARBA" id="ARBA00023157"/>
    </source>
</evidence>
<comment type="subcellular location">
    <subcellularLocation>
        <location evidence="20">Basolateral cell membrane</location>
        <topology evidence="20">Single-pass type I membrane protein</topology>
    </subcellularLocation>
</comment>
<keyword evidence="6" id="KW-0410">Iron transport</keyword>
<feature type="domain" description="Plastocyanin-like" evidence="26">
    <location>
        <begin position="396"/>
        <end position="440"/>
    </location>
</feature>
<keyword evidence="9" id="KW-0479">Metal-binding</keyword>
<evidence type="ECO:0000256" key="2">
    <source>
        <dbReference type="ARBA" id="ARBA00010609"/>
    </source>
</evidence>
<evidence type="ECO:0000259" key="25">
    <source>
        <dbReference type="Pfam" id="PF07731"/>
    </source>
</evidence>
<evidence type="ECO:0000313" key="27">
    <source>
        <dbReference type="Ensembl" id="ENSNBRP00000026858.1"/>
    </source>
</evidence>
<protein>
    <recommendedName>
        <fullName evidence="24">Hephaestin</fullName>
        <ecNumber evidence="3">1.16.3.1</ecNumber>
    </recommendedName>
</protein>
<dbReference type="FunFam" id="2.60.40.420:FF:000009">
    <property type="entry name" value="Ceruloplasmin"/>
    <property type="match status" value="1"/>
</dbReference>
<keyword evidence="7" id="KW-0597">Phosphoprotein</keyword>
<dbReference type="EC" id="1.16.3.1" evidence="3"/>
<dbReference type="Pfam" id="PF07731">
    <property type="entry name" value="Cu-oxidase_2"/>
    <property type="match status" value="2"/>
</dbReference>
<organism evidence="27 28">
    <name type="scientific">Neolamprologus brichardi</name>
    <name type="common">Fairy cichlid</name>
    <name type="synonym">Lamprologus brichardi</name>
    <dbReference type="NCBI Taxonomy" id="32507"/>
    <lineage>
        <taxon>Eukaryota</taxon>
        <taxon>Metazoa</taxon>
        <taxon>Chordata</taxon>
        <taxon>Craniata</taxon>
        <taxon>Vertebrata</taxon>
        <taxon>Euteleostomi</taxon>
        <taxon>Actinopterygii</taxon>
        <taxon>Neopterygii</taxon>
        <taxon>Teleostei</taxon>
        <taxon>Neoteleostei</taxon>
        <taxon>Acanthomorphata</taxon>
        <taxon>Ovalentaria</taxon>
        <taxon>Cichlomorphae</taxon>
        <taxon>Cichliformes</taxon>
        <taxon>Cichlidae</taxon>
        <taxon>African cichlids</taxon>
        <taxon>Pseudocrenilabrinae</taxon>
        <taxon>Lamprologini</taxon>
        <taxon>Neolamprologus</taxon>
    </lineage>
</organism>
<reference evidence="27" key="1">
    <citation type="submission" date="2025-08" db="UniProtKB">
        <authorList>
            <consortium name="Ensembl"/>
        </authorList>
    </citation>
    <scope>IDENTIFICATION</scope>
</reference>
<keyword evidence="16" id="KW-0406">Ion transport</keyword>
<feature type="domain" description="Plastocyanin-like" evidence="25">
    <location>
        <begin position="920"/>
        <end position="1018"/>
    </location>
</feature>
<evidence type="ECO:0000256" key="3">
    <source>
        <dbReference type="ARBA" id="ARBA00013107"/>
    </source>
</evidence>
<evidence type="ECO:0000256" key="13">
    <source>
        <dbReference type="ARBA" id="ARBA00022989"/>
    </source>
</evidence>
<dbReference type="Gene3D" id="2.60.40.420">
    <property type="entry name" value="Cupredoxins - blue copper proteins"/>
    <property type="match status" value="4"/>
</dbReference>
<dbReference type="GO" id="GO:0016323">
    <property type="term" value="C:basolateral plasma membrane"/>
    <property type="evidence" value="ECO:0007669"/>
    <property type="project" value="UniProtKB-SubCell"/>
</dbReference>
<evidence type="ECO:0000256" key="10">
    <source>
        <dbReference type="ARBA" id="ARBA00022729"/>
    </source>
</evidence>
<evidence type="ECO:0000256" key="7">
    <source>
        <dbReference type="ARBA" id="ARBA00022553"/>
    </source>
</evidence>
<dbReference type="Bgee" id="ENSNBRG00000020318">
    <property type="expression patterns" value="Expressed in liver and 3 other cell types or tissues"/>
</dbReference>
<reference evidence="27" key="2">
    <citation type="submission" date="2025-09" db="UniProtKB">
        <authorList>
            <consortium name="Ensembl"/>
        </authorList>
    </citation>
    <scope>IDENTIFICATION</scope>
</reference>
<evidence type="ECO:0000313" key="28">
    <source>
        <dbReference type="Proteomes" id="UP000261580"/>
    </source>
</evidence>
<dbReference type="Proteomes" id="UP000261580">
    <property type="component" value="Unassembled WGS sequence"/>
</dbReference>
<dbReference type="Ensembl" id="ENSNBRT00000027565.1">
    <property type="protein sequence ID" value="ENSNBRP00000026858.1"/>
    <property type="gene ID" value="ENSNBRG00000020318.1"/>
</dbReference>
<keyword evidence="15" id="KW-0408">Iron</keyword>
<keyword evidence="28" id="KW-1185">Reference proteome</keyword>
<keyword evidence="14" id="KW-0560">Oxidoreductase</keyword>
<evidence type="ECO:0000256" key="9">
    <source>
        <dbReference type="ARBA" id="ARBA00022723"/>
    </source>
</evidence>
<dbReference type="FunFam" id="2.60.40.420:FF:000033">
    <property type="entry name" value="Ceruloplasmin"/>
    <property type="match status" value="1"/>
</dbReference>
<dbReference type="InterPro" id="IPR011706">
    <property type="entry name" value="Cu-oxidase_C"/>
</dbReference>
<evidence type="ECO:0000256" key="16">
    <source>
        <dbReference type="ARBA" id="ARBA00023065"/>
    </source>
</evidence>
<proteinExistence type="inferred from homology"/>
<keyword evidence="18" id="KW-1015">Disulfide bond</keyword>
<dbReference type="Pfam" id="PF07732">
    <property type="entry name" value="Cu-oxidase_3"/>
    <property type="match status" value="3"/>
</dbReference>